<protein>
    <submittedName>
        <fullName evidence="13">Uncharacterized protein</fullName>
    </submittedName>
</protein>
<reference evidence="13" key="1">
    <citation type="submission" date="2021-02" db="EMBL/GenBank/DDBJ databases">
        <authorList>
            <person name="Nowell W R."/>
        </authorList>
    </citation>
    <scope>NUCLEOTIDE SEQUENCE</scope>
</reference>
<keyword evidence="7" id="KW-0407">Ion channel</keyword>
<evidence type="ECO:0000313" key="13">
    <source>
        <dbReference type="EMBL" id="CAF3923741.1"/>
    </source>
</evidence>
<feature type="transmembrane region" description="Helical" evidence="9">
    <location>
        <begin position="1210"/>
        <end position="1230"/>
    </location>
</feature>
<feature type="transmembrane region" description="Helical" evidence="9">
    <location>
        <begin position="1158"/>
        <end position="1183"/>
    </location>
</feature>
<dbReference type="Proteomes" id="UP000663891">
    <property type="component" value="Unassembled WGS sequence"/>
</dbReference>
<feature type="transmembrane region" description="Helical" evidence="9">
    <location>
        <begin position="1038"/>
        <end position="1062"/>
    </location>
</feature>
<evidence type="ECO:0000256" key="3">
    <source>
        <dbReference type="ARBA" id="ARBA00022692"/>
    </source>
</evidence>
<feature type="compositionally biased region" description="Basic and acidic residues" evidence="8">
    <location>
        <begin position="1349"/>
        <end position="1361"/>
    </location>
</feature>
<sequence length="1361" mass="158154">MTQINLSENCEDLSWVGLINKAVKENELMGSTCHIYSKKDSDNETVCTKRCLCGRHARRHSFEKDAEINLRSDKDWEKARHATGAPVTVYGEWQDRTKFIRWDYARVKQSENSTANNNSNSLTNFSSLATMILADRNNRKPDLLISCYGGAKYFKIDDKLEKQFKDGIGLAAATEGVWLLSTGLNSGVSKKIGQAVWRYALLNNKQPNHTLIGLATWGCLSERTRQVFRQQAKIDQIMNKRRRISVAKMNGPLTSKLQNLTDDDVPSWSILDENHPDTPEINHTYFLMLDDGSEGERKTSKNCEPFYADDGHRSTFVDELKALTECHTVTIIVEGGLDSISVINNDLTKQRPVVIIHNSGRLATAICNLLESTRDCHAIGRDEIEQQLIKVTMSTPTKRKISKNHIKQIEFILLPENRPYINIFRLDNNTSLTDAIFLAVFRAHIHRETENKKTQNNSQPNDWIKKMLDLAIMWNYANGINEVIENNEIIYYDPTWSVDLFEKAVLHNRPVFIDYFLRRQHDALETSSYIEFKSNREKENIRIMKSSLRLGTVLSNFDFSQMPSQPDDKDHTIPIDNDLTQYEVDEANIRAAFGRKFVIEKLYEKTNREIEKLYHAYTLTELDDLYYRLVGPYAESFFHVRSTRDRIEIDLRTKLRRLFKCCQFGKRNGSVAPLDSSKRPRLSQIHPKQKSPTQAVVAIHGIDSLQELIERYSAIKTFGTEEMLRNIFLWAVLQGHVEMAFILLLHLKCRIVAALLAAGITERLISTTDGYLDRMHEFHKQSNDYAKFATTCIDECYKYSEQRACELLLREIPSFGNITCMQVAISFRIRSFINSRCFDQVLNRQWYGALDQTKDKGIMFQFQFITSLLSLGFVAPFFLGYRNDRSEEREKSKEKSDYSVENKRLSFKRSWEGIEDYDGTKMNYGEKLRQFHRVPLVRMCYHFLIYIWMLLAFSNMMLFEMRSENAPVHWTEIYVIITITTMLIDDIQKLAVEYHTQMLERWHQKDLWMVGVYALPYILFYIGIGLQFESRVRPDLFTAARIVLALDLELWFLFSLRFVSAIKLLGPKLFMIRNMLKNLTGFLYIIFVCIAAYGIVSRALTMYSSIEMTAKNLSIAILYRPYWFLYSIVDDELDDLNNIINSESSTAAQIAEATTNHVLLAFHMLFINILILNLLIAAFNFTIDDVQEQSEYFWRYQRYELIREYFEKPFFAYPPLSLLAYLFQLVKYCLGRNDVLRIFKRYATKKTDADWTNFEQEATYNYARDFVDRMYADSSTLVIPTFSETDDLKAEVEALKRKSNQMSDIIDSINAQAKGTIRSMNWMMTAMNRVKMSSEPPPIVSTTTLTEKSYSKDKVSNNDEQ</sequence>
<evidence type="ECO:0000256" key="7">
    <source>
        <dbReference type="ARBA" id="ARBA00023303"/>
    </source>
</evidence>
<dbReference type="PANTHER" id="PTHR13800:SF12">
    <property type="entry name" value="TRANSIENT RECEPTOR POTENTIAL CATION CHANNEL SUBFAMILY M MEMBER-LIKE 2"/>
    <property type="match status" value="1"/>
</dbReference>
<feature type="domain" description="TRPM SLOG" evidence="10">
    <location>
        <begin position="126"/>
        <end position="239"/>
    </location>
</feature>
<evidence type="ECO:0000313" key="12">
    <source>
        <dbReference type="EMBL" id="CAF0986831.1"/>
    </source>
</evidence>
<dbReference type="Pfam" id="PF18139">
    <property type="entry name" value="LSDAT_euk"/>
    <property type="match status" value="2"/>
</dbReference>
<dbReference type="InterPro" id="IPR050927">
    <property type="entry name" value="TRPM"/>
</dbReference>
<evidence type="ECO:0000313" key="14">
    <source>
        <dbReference type="Proteomes" id="UP000663881"/>
    </source>
</evidence>
<evidence type="ECO:0000256" key="2">
    <source>
        <dbReference type="ARBA" id="ARBA00022448"/>
    </source>
</evidence>
<feature type="transmembrane region" description="Helical" evidence="9">
    <location>
        <begin position="1007"/>
        <end position="1026"/>
    </location>
</feature>
<keyword evidence="5" id="KW-0406">Ion transport</keyword>
<keyword evidence="6 9" id="KW-0472">Membrane</keyword>
<feature type="transmembrane region" description="Helical" evidence="9">
    <location>
        <begin position="939"/>
        <end position="959"/>
    </location>
</feature>
<dbReference type="InterPro" id="IPR057366">
    <property type="entry name" value="TRPM-like"/>
</dbReference>
<keyword evidence="2" id="KW-0813">Transport</keyword>
<dbReference type="GO" id="GO:0005886">
    <property type="term" value="C:plasma membrane"/>
    <property type="evidence" value="ECO:0007669"/>
    <property type="project" value="TreeGrafter"/>
</dbReference>
<dbReference type="GO" id="GO:0099604">
    <property type="term" value="F:ligand-gated calcium channel activity"/>
    <property type="evidence" value="ECO:0007669"/>
    <property type="project" value="TreeGrafter"/>
</dbReference>
<dbReference type="EMBL" id="CAJNON010000115">
    <property type="protein sequence ID" value="CAF0986831.1"/>
    <property type="molecule type" value="Genomic_DNA"/>
</dbReference>
<feature type="domain" description="TRPM-like" evidence="11">
    <location>
        <begin position="714"/>
        <end position="833"/>
    </location>
</feature>
<feature type="domain" description="TRPM SLOG" evidence="10">
    <location>
        <begin position="278"/>
        <end position="396"/>
    </location>
</feature>
<dbReference type="OrthoDB" id="10047906at2759"/>
<feature type="transmembrane region" description="Helical" evidence="9">
    <location>
        <begin position="860"/>
        <end position="881"/>
    </location>
</feature>
<keyword evidence="3 9" id="KW-0812">Transmembrane</keyword>
<feature type="transmembrane region" description="Helical" evidence="9">
    <location>
        <begin position="1082"/>
        <end position="1101"/>
    </location>
</feature>
<evidence type="ECO:0000256" key="6">
    <source>
        <dbReference type="ARBA" id="ARBA00023136"/>
    </source>
</evidence>
<feature type="region of interest" description="Disordered" evidence="8">
    <location>
        <begin position="1333"/>
        <end position="1361"/>
    </location>
</feature>
<keyword evidence="4 9" id="KW-1133">Transmembrane helix</keyword>
<gene>
    <name evidence="13" type="ORF">OKA104_LOCUS25422</name>
    <name evidence="12" type="ORF">VCS650_LOCUS13974</name>
</gene>
<name>A0A819IWB9_9BILA</name>
<dbReference type="PANTHER" id="PTHR13800">
    <property type="entry name" value="TRANSIENT RECEPTOR POTENTIAL CATION CHANNEL, SUBFAMILY M, MEMBER 6"/>
    <property type="match status" value="1"/>
</dbReference>
<evidence type="ECO:0000259" key="10">
    <source>
        <dbReference type="Pfam" id="PF18139"/>
    </source>
</evidence>
<evidence type="ECO:0000259" key="11">
    <source>
        <dbReference type="Pfam" id="PF25508"/>
    </source>
</evidence>
<dbReference type="InterPro" id="IPR041491">
    <property type="entry name" value="TRPM_SLOG"/>
</dbReference>
<evidence type="ECO:0000256" key="8">
    <source>
        <dbReference type="SAM" id="MobiDB-lite"/>
    </source>
</evidence>
<comment type="subcellular location">
    <subcellularLocation>
        <location evidence="1">Membrane</location>
        <topology evidence="1">Multi-pass membrane protein</topology>
    </subcellularLocation>
</comment>
<evidence type="ECO:0000256" key="4">
    <source>
        <dbReference type="ARBA" id="ARBA00022989"/>
    </source>
</evidence>
<dbReference type="Pfam" id="PF25508">
    <property type="entry name" value="TRPM2"/>
    <property type="match status" value="1"/>
</dbReference>
<organism evidence="13 14">
    <name type="scientific">Adineta steineri</name>
    <dbReference type="NCBI Taxonomy" id="433720"/>
    <lineage>
        <taxon>Eukaryota</taxon>
        <taxon>Metazoa</taxon>
        <taxon>Spiralia</taxon>
        <taxon>Gnathifera</taxon>
        <taxon>Rotifera</taxon>
        <taxon>Eurotatoria</taxon>
        <taxon>Bdelloidea</taxon>
        <taxon>Adinetida</taxon>
        <taxon>Adinetidae</taxon>
        <taxon>Adineta</taxon>
    </lineage>
</organism>
<dbReference type="EMBL" id="CAJOAY010002130">
    <property type="protein sequence ID" value="CAF3923741.1"/>
    <property type="molecule type" value="Genomic_DNA"/>
</dbReference>
<comment type="caution">
    <text evidence="13">The sequence shown here is derived from an EMBL/GenBank/DDBJ whole genome shotgun (WGS) entry which is preliminary data.</text>
</comment>
<evidence type="ECO:0000256" key="1">
    <source>
        <dbReference type="ARBA" id="ARBA00004141"/>
    </source>
</evidence>
<evidence type="ECO:0000256" key="5">
    <source>
        <dbReference type="ARBA" id="ARBA00023065"/>
    </source>
</evidence>
<dbReference type="Proteomes" id="UP000663881">
    <property type="component" value="Unassembled WGS sequence"/>
</dbReference>
<proteinExistence type="predicted"/>
<evidence type="ECO:0000256" key="9">
    <source>
        <dbReference type="SAM" id="Phobius"/>
    </source>
</evidence>
<accession>A0A819IWB9</accession>